<dbReference type="Proteomes" id="UP001595923">
    <property type="component" value="Unassembled WGS sequence"/>
</dbReference>
<reference evidence="3" key="1">
    <citation type="journal article" date="2019" name="Int. J. Syst. Evol. Microbiol.">
        <title>The Global Catalogue of Microorganisms (GCM) 10K type strain sequencing project: providing services to taxonomists for standard genome sequencing and annotation.</title>
        <authorList>
            <consortium name="The Broad Institute Genomics Platform"/>
            <consortium name="The Broad Institute Genome Sequencing Center for Infectious Disease"/>
            <person name="Wu L."/>
            <person name="Ma J."/>
        </authorList>
    </citation>
    <scope>NUCLEOTIDE SEQUENCE [LARGE SCALE GENOMIC DNA]</scope>
    <source>
        <strain evidence="3">XZYJ18</strain>
    </source>
</reference>
<name>A0ABV9DTX9_9ACTN</name>
<accession>A0ABV9DTX9</accession>
<feature type="region of interest" description="Disordered" evidence="1">
    <location>
        <begin position="1"/>
        <end position="49"/>
    </location>
</feature>
<sequence>MGPLPTRADTGTSTPPPAPSPAEPGTGAAPDGLPAEGRPALIDVGSPDAPACTDGACLL</sequence>
<gene>
    <name evidence="2" type="ORF">ACFO4E_10125</name>
</gene>
<evidence type="ECO:0000313" key="3">
    <source>
        <dbReference type="Proteomes" id="UP001595923"/>
    </source>
</evidence>
<evidence type="ECO:0000313" key="2">
    <source>
        <dbReference type="EMBL" id="MFC4562211.1"/>
    </source>
</evidence>
<comment type="caution">
    <text evidence="2">The sequence shown here is derived from an EMBL/GenBank/DDBJ whole genome shotgun (WGS) entry which is preliminary data.</text>
</comment>
<proteinExistence type="predicted"/>
<dbReference type="RefSeq" id="WP_378573223.1">
    <property type="nucleotide sequence ID" value="NZ_JBHSFQ010000007.1"/>
</dbReference>
<protein>
    <submittedName>
        <fullName evidence="2">Uncharacterized protein</fullName>
    </submittedName>
</protein>
<keyword evidence="3" id="KW-1185">Reference proteome</keyword>
<organism evidence="2 3">
    <name type="scientific">Nocardiopsis mangrovi</name>
    <dbReference type="NCBI Taxonomy" id="1179818"/>
    <lineage>
        <taxon>Bacteria</taxon>
        <taxon>Bacillati</taxon>
        <taxon>Actinomycetota</taxon>
        <taxon>Actinomycetes</taxon>
        <taxon>Streptosporangiales</taxon>
        <taxon>Nocardiopsidaceae</taxon>
        <taxon>Nocardiopsis</taxon>
    </lineage>
</organism>
<evidence type="ECO:0000256" key="1">
    <source>
        <dbReference type="SAM" id="MobiDB-lite"/>
    </source>
</evidence>
<dbReference type="EMBL" id="JBHSFQ010000007">
    <property type="protein sequence ID" value="MFC4562211.1"/>
    <property type="molecule type" value="Genomic_DNA"/>
</dbReference>